<name>A0A8J6A498_GALPY</name>
<dbReference type="AlphaFoldDB" id="A0A8J6A498"/>
<evidence type="ECO:0000259" key="2">
    <source>
        <dbReference type="Pfam" id="PF00617"/>
    </source>
</evidence>
<protein>
    <submittedName>
        <fullName evidence="3">Ral-GDS-related protein</fullName>
    </submittedName>
</protein>
<evidence type="ECO:0000313" key="4">
    <source>
        <dbReference type="Proteomes" id="UP000700334"/>
    </source>
</evidence>
<dbReference type="SUPFAM" id="SSF48366">
    <property type="entry name" value="Ras GEF"/>
    <property type="match status" value="1"/>
</dbReference>
<gene>
    <name evidence="3" type="ORF">J0S82_014492</name>
</gene>
<keyword evidence="4" id="KW-1185">Reference proteome</keyword>
<feature type="region of interest" description="Disordered" evidence="1">
    <location>
        <begin position="237"/>
        <end position="256"/>
    </location>
</feature>
<feature type="domain" description="Ras-GEF" evidence="2">
    <location>
        <begin position="183"/>
        <end position="231"/>
    </location>
</feature>
<sequence length="327" mass="35562">NNSGIHFTNRADKELTVATSGCLPRPERISGVGLLSKGSEEQLPDLAVEEQQPERPALLLPPPASDTSRRFCRLGQSRASWNAESCCPRAVGPITQEAAREQGIERQNRPHEHRQGVVPGASRALLPLLLLQTPTFSGLLLLCLFLQGGHETATRLGEDCALEKPQAGSAELVELPTAACTLVAQQLTIMDAELFKKMVPNQCLGCSWPSNENKEEWAPTVCANLNQFKTVDSHHLQLPGEPTHDSPGQGHGAGALAHGVPVPDELLFLPRHPISSAEPPGSGQKKSWRTVSSYWIQEFQTLCEDDSTMSKMQVVKVEWRLGLQDAG</sequence>
<proteinExistence type="predicted"/>
<dbReference type="Proteomes" id="UP000700334">
    <property type="component" value="Unassembled WGS sequence"/>
</dbReference>
<dbReference type="InterPro" id="IPR023578">
    <property type="entry name" value="Ras_GEF_dom_sf"/>
</dbReference>
<evidence type="ECO:0000256" key="1">
    <source>
        <dbReference type="SAM" id="MobiDB-lite"/>
    </source>
</evidence>
<evidence type="ECO:0000313" key="3">
    <source>
        <dbReference type="EMBL" id="KAG8510370.1"/>
    </source>
</evidence>
<dbReference type="OrthoDB" id="26687at2759"/>
<reference evidence="3" key="1">
    <citation type="journal article" date="2021" name="Evol. Appl.">
        <title>The genome of the Pyrenean desman and the effects of bottlenecks and inbreeding on the genomic landscape of an endangered species.</title>
        <authorList>
            <person name="Escoda L."/>
            <person name="Castresana J."/>
        </authorList>
    </citation>
    <scope>NUCLEOTIDE SEQUENCE</scope>
    <source>
        <strain evidence="3">IBE-C5619</strain>
    </source>
</reference>
<dbReference type="GO" id="GO:0005085">
    <property type="term" value="F:guanyl-nucleotide exchange factor activity"/>
    <property type="evidence" value="ECO:0007669"/>
    <property type="project" value="InterPro"/>
</dbReference>
<organism evidence="3 4">
    <name type="scientific">Galemys pyrenaicus</name>
    <name type="common">Iberian desman</name>
    <name type="synonym">Pyrenean desman</name>
    <dbReference type="NCBI Taxonomy" id="202257"/>
    <lineage>
        <taxon>Eukaryota</taxon>
        <taxon>Metazoa</taxon>
        <taxon>Chordata</taxon>
        <taxon>Craniata</taxon>
        <taxon>Vertebrata</taxon>
        <taxon>Euteleostomi</taxon>
        <taxon>Mammalia</taxon>
        <taxon>Eutheria</taxon>
        <taxon>Laurasiatheria</taxon>
        <taxon>Eulipotyphla</taxon>
        <taxon>Talpidae</taxon>
        <taxon>Galemys</taxon>
    </lineage>
</organism>
<dbReference type="Gene3D" id="1.10.840.10">
    <property type="entry name" value="Ras guanine-nucleotide exchange factors catalytic domain"/>
    <property type="match status" value="1"/>
</dbReference>
<comment type="caution">
    <text evidence="3">The sequence shown here is derived from an EMBL/GenBank/DDBJ whole genome shotgun (WGS) entry which is preliminary data.</text>
</comment>
<dbReference type="InterPro" id="IPR036964">
    <property type="entry name" value="RASGEF_cat_dom_sf"/>
</dbReference>
<dbReference type="EMBL" id="JAGFMF010011872">
    <property type="protein sequence ID" value="KAG8510370.1"/>
    <property type="molecule type" value="Genomic_DNA"/>
</dbReference>
<dbReference type="InterPro" id="IPR001895">
    <property type="entry name" value="RASGEF_cat_dom"/>
</dbReference>
<dbReference type="Pfam" id="PF00617">
    <property type="entry name" value="RasGEF"/>
    <property type="match status" value="1"/>
</dbReference>
<dbReference type="GO" id="GO:0007264">
    <property type="term" value="P:small GTPase-mediated signal transduction"/>
    <property type="evidence" value="ECO:0007669"/>
    <property type="project" value="InterPro"/>
</dbReference>
<feature type="non-terminal residue" evidence="3">
    <location>
        <position position="1"/>
    </location>
</feature>
<accession>A0A8J6A498</accession>